<feature type="transmembrane region" description="Helical" evidence="2">
    <location>
        <begin position="179"/>
        <end position="200"/>
    </location>
</feature>
<reference evidence="3 4" key="1">
    <citation type="journal article" date="2017" name="Mycologia">
        <title>Bifiguratus adelaidae, gen. et sp. nov., a new member of Mucoromycotina in endophytic and soil-dwelling habitats.</title>
        <authorList>
            <person name="Torres-Cruz T.J."/>
            <person name="Billingsley Tobias T.L."/>
            <person name="Almatruk M."/>
            <person name="Hesse C."/>
            <person name="Kuske C.R."/>
            <person name="Desiro A."/>
            <person name="Benucci G.M."/>
            <person name="Bonito G."/>
            <person name="Stajich J.E."/>
            <person name="Dunlap C."/>
            <person name="Arnold A.E."/>
            <person name="Porras-Alfaro A."/>
        </authorList>
    </citation>
    <scope>NUCLEOTIDE SEQUENCE [LARGE SCALE GENOMIC DNA]</scope>
    <source>
        <strain evidence="3 4">AZ0501</strain>
    </source>
</reference>
<keyword evidence="4" id="KW-1185">Reference proteome</keyword>
<sequence length="416" mass="45609">MPVIVSQDVNHRVYTPYSITKKYFGCIHLRAGGMISCFIWLALSSYFAVLGFLGVTPIYSFLDYTPRMVWASFNLFMALTGLLGIFLFFVNEPMQLKYFHKLVWCMVFLIVSDTFANVIVFVAGRQEYLVWCTEFSQSNMNDSIQIAYQNGTQVSLVFHTNGDYFHCSALWSTELKFGILSFVLILILYPYFAACIWAYAQKKVLLAIKAAELAADLIAGNPVAPVAVGGPGPAGPPPPGPPMLPPPGMMDPNFGAGNVFLISNLKPSDGGVWASLTGRNKKKNGAKRKPVKEKKQPEMTKQTHRASSGSTYAQDKHLLGQEHDPSVYRLSTASAGSYYPSEVVSPTQSKGFFGFKLGEDGTLIGLTQDQLDLEVNRATGRSPTVLTNGSGRNSSQFVRNGNIYENGDGIVVVSEP</sequence>
<gene>
    <name evidence="3" type="ORF">BZG36_01643</name>
</gene>
<keyword evidence="2" id="KW-0812">Transmembrane</keyword>
<dbReference type="Proteomes" id="UP000242875">
    <property type="component" value="Unassembled WGS sequence"/>
</dbReference>
<feature type="region of interest" description="Disordered" evidence="1">
    <location>
        <begin position="275"/>
        <end position="313"/>
    </location>
</feature>
<dbReference type="AlphaFoldDB" id="A0A261Y4C0"/>
<dbReference type="OrthoDB" id="2274059at2759"/>
<dbReference type="EMBL" id="MVBO01000015">
    <property type="protein sequence ID" value="OZJ05451.1"/>
    <property type="molecule type" value="Genomic_DNA"/>
</dbReference>
<keyword evidence="2" id="KW-0472">Membrane</keyword>
<protein>
    <submittedName>
        <fullName evidence="3">Uncharacterized protein</fullName>
    </submittedName>
</protein>
<feature type="transmembrane region" description="Helical" evidence="2">
    <location>
        <begin position="102"/>
        <end position="123"/>
    </location>
</feature>
<proteinExistence type="predicted"/>
<feature type="transmembrane region" description="Helical" evidence="2">
    <location>
        <begin position="68"/>
        <end position="90"/>
    </location>
</feature>
<evidence type="ECO:0000313" key="4">
    <source>
        <dbReference type="Proteomes" id="UP000242875"/>
    </source>
</evidence>
<evidence type="ECO:0000256" key="1">
    <source>
        <dbReference type="SAM" id="MobiDB-lite"/>
    </source>
</evidence>
<name>A0A261Y4C0_9FUNG</name>
<feature type="compositionally biased region" description="Basic residues" evidence="1">
    <location>
        <begin position="279"/>
        <end position="292"/>
    </location>
</feature>
<evidence type="ECO:0000256" key="2">
    <source>
        <dbReference type="SAM" id="Phobius"/>
    </source>
</evidence>
<evidence type="ECO:0000313" key="3">
    <source>
        <dbReference type="EMBL" id="OZJ05451.1"/>
    </source>
</evidence>
<feature type="transmembrane region" description="Helical" evidence="2">
    <location>
        <begin position="38"/>
        <end position="62"/>
    </location>
</feature>
<accession>A0A261Y4C0</accession>
<comment type="caution">
    <text evidence="3">The sequence shown here is derived from an EMBL/GenBank/DDBJ whole genome shotgun (WGS) entry which is preliminary data.</text>
</comment>
<keyword evidence="2" id="KW-1133">Transmembrane helix</keyword>
<organism evidence="3 4">
    <name type="scientific">Bifiguratus adelaidae</name>
    <dbReference type="NCBI Taxonomy" id="1938954"/>
    <lineage>
        <taxon>Eukaryota</taxon>
        <taxon>Fungi</taxon>
        <taxon>Fungi incertae sedis</taxon>
        <taxon>Mucoromycota</taxon>
        <taxon>Mucoromycotina</taxon>
        <taxon>Endogonomycetes</taxon>
        <taxon>Endogonales</taxon>
        <taxon>Endogonales incertae sedis</taxon>
        <taxon>Bifiguratus</taxon>
    </lineage>
</organism>